<evidence type="ECO:0000313" key="1">
    <source>
        <dbReference type="EMBL" id="MFC4058979.1"/>
    </source>
</evidence>
<dbReference type="RefSeq" id="WP_377287302.1">
    <property type="nucleotide sequence ID" value="NZ_JBHSBM010000016.1"/>
</dbReference>
<dbReference type="Pfam" id="PF00106">
    <property type="entry name" value="adh_short"/>
    <property type="match status" value="1"/>
</dbReference>
<dbReference type="Gene3D" id="3.40.50.720">
    <property type="entry name" value="NAD(P)-binding Rossmann-like Domain"/>
    <property type="match status" value="1"/>
</dbReference>
<reference evidence="2" key="1">
    <citation type="journal article" date="2019" name="Int. J. Syst. Evol. Microbiol.">
        <title>The Global Catalogue of Microorganisms (GCM) 10K type strain sequencing project: providing services to taxonomists for standard genome sequencing and annotation.</title>
        <authorList>
            <consortium name="The Broad Institute Genomics Platform"/>
            <consortium name="The Broad Institute Genome Sequencing Center for Infectious Disease"/>
            <person name="Wu L."/>
            <person name="Ma J."/>
        </authorList>
    </citation>
    <scope>NUCLEOTIDE SEQUENCE [LARGE SCALE GENOMIC DNA]</scope>
    <source>
        <strain evidence="2">TBRC 4489</strain>
    </source>
</reference>
<dbReference type="SUPFAM" id="SSF51735">
    <property type="entry name" value="NAD(P)-binding Rossmann-fold domains"/>
    <property type="match status" value="1"/>
</dbReference>
<gene>
    <name evidence="1" type="ORF">ACFOWE_11770</name>
</gene>
<comment type="caution">
    <text evidence="1">The sequence shown here is derived from an EMBL/GenBank/DDBJ whole genome shotgun (WGS) entry which is preliminary data.</text>
</comment>
<keyword evidence="2" id="KW-1185">Reference proteome</keyword>
<proteinExistence type="predicted"/>
<dbReference type="InterPro" id="IPR002347">
    <property type="entry name" value="SDR_fam"/>
</dbReference>
<sequence length="60" mass="6165">MAYPDPLTIAVTGANSGIGLRAAQRLAADGHRILALCRDPHRGRAALEAINARAAHPAPG</sequence>
<protein>
    <submittedName>
        <fullName evidence="1">SDR family NAD(P)-dependent oxidoreductase</fullName>
    </submittedName>
</protein>
<name>A0ABV8I460_9ACTN</name>
<dbReference type="InterPro" id="IPR036291">
    <property type="entry name" value="NAD(P)-bd_dom_sf"/>
</dbReference>
<evidence type="ECO:0000313" key="2">
    <source>
        <dbReference type="Proteomes" id="UP001595850"/>
    </source>
</evidence>
<dbReference type="EMBL" id="JBHSBM010000016">
    <property type="protein sequence ID" value="MFC4058979.1"/>
    <property type="molecule type" value="Genomic_DNA"/>
</dbReference>
<dbReference type="Proteomes" id="UP001595850">
    <property type="component" value="Unassembled WGS sequence"/>
</dbReference>
<accession>A0ABV8I460</accession>
<organism evidence="1 2">
    <name type="scientific">Planomonospora corallina</name>
    <dbReference type="NCBI Taxonomy" id="1806052"/>
    <lineage>
        <taxon>Bacteria</taxon>
        <taxon>Bacillati</taxon>
        <taxon>Actinomycetota</taxon>
        <taxon>Actinomycetes</taxon>
        <taxon>Streptosporangiales</taxon>
        <taxon>Streptosporangiaceae</taxon>
        <taxon>Planomonospora</taxon>
    </lineage>
</organism>